<organism evidence="3 4">
    <name type="scientific">Bacteroides eggerthii</name>
    <dbReference type="NCBI Taxonomy" id="28111"/>
    <lineage>
        <taxon>Bacteria</taxon>
        <taxon>Pseudomonadati</taxon>
        <taxon>Bacteroidota</taxon>
        <taxon>Bacteroidia</taxon>
        <taxon>Bacteroidales</taxon>
        <taxon>Bacteroidaceae</taxon>
        <taxon>Bacteroides</taxon>
    </lineage>
</organism>
<sequence>MNDRQHFIDYTSLIPIIGIFVLIRVTNDQLVTMVTSHVLCGVLFCILISRILRVEHIDVVLLWLGGILLWLWYWFRLESGTAVMETVEIVVG</sequence>
<reference evidence="2 5" key="2">
    <citation type="submission" date="2018-08" db="EMBL/GenBank/DDBJ databases">
        <title>A genome reference for cultivated species of the human gut microbiota.</title>
        <authorList>
            <person name="Zou Y."/>
            <person name="Xue W."/>
            <person name="Luo G."/>
        </authorList>
    </citation>
    <scope>NUCLEOTIDE SEQUENCE [LARGE SCALE GENOMIC DNA]</scope>
    <source>
        <strain evidence="2 5">AM26-26AC</strain>
    </source>
</reference>
<evidence type="ECO:0000313" key="4">
    <source>
        <dbReference type="Proteomes" id="UP000254424"/>
    </source>
</evidence>
<dbReference type="RefSeq" id="WP_004289261.1">
    <property type="nucleotide sequence ID" value="NZ_CABKNQ010000019.1"/>
</dbReference>
<dbReference type="EMBL" id="QSLA01000028">
    <property type="protein sequence ID" value="RHF03373.1"/>
    <property type="molecule type" value="Genomic_DNA"/>
</dbReference>
<evidence type="ECO:0000313" key="2">
    <source>
        <dbReference type="EMBL" id="RHF03373.1"/>
    </source>
</evidence>
<dbReference type="AlphaFoldDB" id="A0A380YHL9"/>
<keyword evidence="1" id="KW-0812">Transmembrane</keyword>
<keyword evidence="1" id="KW-0472">Membrane</keyword>
<evidence type="ECO:0000256" key="1">
    <source>
        <dbReference type="SAM" id="Phobius"/>
    </source>
</evidence>
<feature type="transmembrane region" description="Helical" evidence="1">
    <location>
        <begin position="31"/>
        <end position="52"/>
    </location>
</feature>
<gene>
    <name evidence="2" type="ORF">DW701_16385</name>
    <name evidence="3" type="ORF">NCTC11155_00151</name>
</gene>
<reference evidence="3 4" key="1">
    <citation type="submission" date="2018-06" db="EMBL/GenBank/DDBJ databases">
        <authorList>
            <consortium name="Pathogen Informatics"/>
            <person name="Doyle S."/>
        </authorList>
    </citation>
    <scope>NUCLEOTIDE SEQUENCE [LARGE SCALE GENOMIC DNA]</scope>
    <source>
        <strain evidence="3 4">NCTC11155</strain>
    </source>
</reference>
<evidence type="ECO:0000313" key="5">
    <source>
        <dbReference type="Proteomes" id="UP000283538"/>
    </source>
</evidence>
<evidence type="ECO:0008006" key="6">
    <source>
        <dbReference type="Google" id="ProtNLM"/>
    </source>
</evidence>
<name>A0A380YHL9_9BACE</name>
<protein>
    <recommendedName>
        <fullName evidence="6">Transmembrane protein</fullName>
    </recommendedName>
</protein>
<feature type="transmembrane region" description="Helical" evidence="1">
    <location>
        <begin position="7"/>
        <end position="25"/>
    </location>
</feature>
<proteinExistence type="predicted"/>
<dbReference type="GeneID" id="93070094"/>
<dbReference type="EMBL" id="UFSX01000001">
    <property type="protein sequence ID" value="SUV28204.1"/>
    <property type="molecule type" value="Genomic_DNA"/>
</dbReference>
<evidence type="ECO:0000313" key="3">
    <source>
        <dbReference type="EMBL" id="SUV28204.1"/>
    </source>
</evidence>
<dbReference type="OrthoDB" id="1044796at2"/>
<dbReference type="Proteomes" id="UP000283538">
    <property type="component" value="Unassembled WGS sequence"/>
</dbReference>
<accession>A0A380YHL9</accession>
<dbReference type="Proteomes" id="UP000254424">
    <property type="component" value="Unassembled WGS sequence"/>
</dbReference>
<feature type="transmembrane region" description="Helical" evidence="1">
    <location>
        <begin position="59"/>
        <end position="75"/>
    </location>
</feature>
<keyword evidence="1" id="KW-1133">Transmembrane helix</keyword>